<dbReference type="Proteomes" id="UP000003835">
    <property type="component" value="Unassembled WGS sequence"/>
</dbReference>
<organism evidence="1 2">
    <name type="scientific">Coleofasciculus chthonoplastes PCC 7420</name>
    <dbReference type="NCBI Taxonomy" id="118168"/>
    <lineage>
        <taxon>Bacteria</taxon>
        <taxon>Bacillati</taxon>
        <taxon>Cyanobacteriota</taxon>
        <taxon>Cyanophyceae</taxon>
        <taxon>Coleofasciculales</taxon>
        <taxon>Coleofasciculaceae</taxon>
        <taxon>Coleofasciculus</taxon>
    </lineage>
</organism>
<name>B4VST5_9CYAN</name>
<dbReference type="STRING" id="118168.MC7420_673"/>
<reference evidence="1 2" key="1">
    <citation type="submission" date="2008-07" db="EMBL/GenBank/DDBJ databases">
        <authorList>
            <person name="Tandeau de Marsac N."/>
            <person name="Ferriera S."/>
            <person name="Johnson J."/>
            <person name="Kravitz S."/>
            <person name="Beeson K."/>
            <person name="Sutton G."/>
            <person name="Rogers Y.-H."/>
            <person name="Friedman R."/>
            <person name="Frazier M."/>
            <person name="Venter J.C."/>
        </authorList>
    </citation>
    <scope>NUCLEOTIDE SEQUENCE [LARGE SCALE GENOMIC DNA]</scope>
    <source>
        <strain evidence="1 2">PCC 7420</strain>
    </source>
</reference>
<gene>
    <name evidence="1" type="ORF">MC7420_673</name>
</gene>
<dbReference type="HOGENOM" id="CLU_3166745_0_0_3"/>
<protein>
    <submittedName>
        <fullName evidence="1">Uncharacterized protein</fullName>
    </submittedName>
</protein>
<proteinExistence type="predicted"/>
<keyword evidence="2" id="KW-1185">Reference proteome</keyword>
<accession>B4VST5</accession>
<evidence type="ECO:0000313" key="1">
    <source>
        <dbReference type="EMBL" id="EDX74799.1"/>
    </source>
</evidence>
<sequence>MLKKAQFLQQIKQFPEGYYILTIRSPPLVSRFFMAGLLRWFARLGSL</sequence>
<dbReference type="EMBL" id="DS989851">
    <property type="protein sequence ID" value="EDX74799.1"/>
    <property type="molecule type" value="Genomic_DNA"/>
</dbReference>
<evidence type="ECO:0000313" key="2">
    <source>
        <dbReference type="Proteomes" id="UP000003835"/>
    </source>
</evidence>
<dbReference type="AlphaFoldDB" id="B4VST5"/>